<feature type="coiled-coil region" evidence="1">
    <location>
        <begin position="241"/>
        <end position="269"/>
    </location>
</feature>
<accession>A0A7S2ZNY5</accession>
<name>A0A7S2ZNY5_9RHOD</name>
<evidence type="ECO:0000256" key="1">
    <source>
        <dbReference type="SAM" id="Coils"/>
    </source>
</evidence>
<reference evidence="3" key="1">
    <citation type="submission" date="2021-01" db="EMBL/GenBank/DDBJ databases">
        <authorList>
            <person name="Corre E."/>
            <person name="Pelletier E."/>
            <person name="Niang G."/>
            <person name="Scheremetjew M."/>
            <person name="Finn R."/>
            <person name="Kale V."/>
            <person name="Holt S."/>
            <person name="Cochrane G."/>
            <person name="Meng A."/>
            <person name="Brown T."/>
            <person name="Cohen L."/>
        </authorList>
    </citation>
    <scope>NUCLEOTIDE SEQUENCE</scope>
    <source>
        <strain evidence="3">CCMP 769</strain>
    </source>
</reference>
<evidence type="ECO:0000313" key="2">
    <source>
        <dbReference type="EMBL" id="CAE0046424.1"/>
    </source>
</evidence>
<keyword evidence="1" id="KW-0175">Coiled coil</keyword>
<proteinExistence type="predicted"/>
<protein>
    <submittedName>
        <fullName evidence="3">Uncharacterized protein</fullName>
    </submittedName>
</protein>
<evidence type="ECO:0000313" key="3">
    <source>
        <dbReference type="EMBL" id="CAE0046425.1"/>
    </source>
</evidence>
<dbReference type="EMBL" id="HBHW01018753">
    <property type="protein sequence ID" value="CAE0046425.1"/>
    <property type="molecule type" value="Transcribed_RNA"/>
</dbReference>
<sequence length="355" mass="41166">MEEYRVLAAERYGRWRENSGGCEAEDVYVGVQLSEKLLRQWREYLVRAASTGRDPVVYKYRRGATGQSLGRGEIPAGGVLEVYVRQVARIRYQMYKEHGYIVKPSRTRHELRGNIQCDTGEDALSVNSRNWVDLALYKEVQAAKWNLERSARAHEGDKLADTAVTPLESRVLGSGEGIFMSELLQTYVEIARLAYSQRALENSGKNKTPCLEHRAQTSEMTHDTFETVATEYQGKPDELYKRRSSKRYAAFKRKRAELERREMKKLRRAETEMLRRRVRDGDRVRADENSLNRFFFCNENTTYAYCTKIPEAGRCKNSMLEKYSQAEPEEEKTLTAQEILTSKPSFNMRVMNRFG</sequence>
<dbReference type="AlphaFoldDB" id="A0A7S2ZNY5"/>
<dbReference type="EMBL" id="HBHW01018752">
    <property type="protein sequence ID" value="CAE0046424.1"/>
    <property type="molecule type" value="Transcribed_RNA"/>
</dbReference>
<gene>
    <name evidence="2" type="ORF">RMAR00112_LOCUS14403</name>
    <name evidence="3" type="ORF">RMAR00112_LOCUS14404</name>
</gene>
<organism evidence="3">
    <name type="scientific">Rhodosorus marinus</name>
    <dbReference type="NCBI Taxonomy" id="101924"/>
    <lineage>
        <taxon>Eukaryota</taxon>
        <taxon>Rhodophyta</taxon>
        <taxon>Stylonematophyceae</taxon>
        <taxon>Stylonematales</taxon>
        <taxon>Stylonemataceae</taxon>
        <taxon>Rhodosorus</taxon>
    </lineage>
</organism>